<reference evidence="2 3" key="1">
    <citation type="submission" date="2016-07" db="EMBL/GenBank/DDBJ databases">
        <title>Pervasive Adenine N6-methylation of Active Genes in Fungi.</title>
        <authorList>
            <consortium name="DOE Joint Genome Institute"/>
            <person name="Mondo S.J."/>
            <person name="Dannebaum R.O."/>
            <person name="Kuo R.C."/>
            <person name="Labutti K."/>
            <person name="Haridas S."/>
            <person name="Kuo A."/>
            <person name="Salamov A."/>
            <person name="Ahrendt S.R."/>
            <person name="Lipzen A."/>
            <person name="Sullivan W."/>
            <person name="Andreopoulos W.B."/>
            <person name="Clum A."/>
            <person name="Lindquist E."/>
            <person name="Daum C."/>
            <person name="Ramamoorthy G.K."/>
            <person name="Gryganskyi A."/>
            <person name="Culley D."/>
            <person name="Magnuson J.K."/>
            <person name="James T.Y."/>
            <person name="O'Malley M.A."/>
            <person name="Stajich J.E."/>
            <person name="Spatafora J.W."/>
            <person name="Visel A."/>
            <person name="Grigoriev I.V."/>
        </authorList>
    </citation>
    <scope>NUCLEOTIDE SEQUENCE [LARGE SCALE GENOMIC DNA]</scope>
    <source>
        <strain evidence="2 3">JEL800</strain>
    </source>
</reference>
<keyword evidence="3" id="KW-1185">Reference proteome</keyword>
<proteinExistence type="predicted"/>
<sequence>MSKAVLESETLPPPKKPRVLLQIDPSPTDPNKVVLTTAPPNTLNQTLVTSTLNLLSTLFSRTRVHKDRFIYALAGFLFDPSSPTPFGGPKAKPGYTFFNGDSPALLLEFIVKEIYRVQWSIKQTKALKLVVECVNRVLELHFEGEKDVVDELVLKGMKKAGHCEWFGVVRIPEYLGFVGEEGGVGRGVVEFVMPSVAMKRRMGGRGNGNTDGDSSRKYSLSDGETVRPTELRDGIVSVKEEAGVDSSASTLVSPAAETARLNEYDFSRSLVKDRDPAAYTIKLNQHWPPLSVPQLHKQPTQLHNRRSNPIEM</sequence>
<accession>A0A1Y2C1D2</accession>
<evidence type="ECO:0000313" key="3">
    <source>
        <dbReference type="Proteomes" id="UP000193642"/>
    </source>
</evidence>
<gene>
    <name evidence="2" type="ORF">BCR33DRAFT_719337</name>
</gene>
<evidence type="ECO:0000256" key="1">
    <source>
        <dbReference type="SAM" id="MobiDB-lite"/>
    </source>
</evidence>
<feature type="region of interest" description="Disordered" evidence="1">
    <location>
        <begin position="290"/>
        <end position="312"/>
    </location>
</feature>
<comment type="caution">
    <text evidence="2">The sequence shown here is derived from an EMBL/GenBank/DDBJ whole genome shotgun (WGS) entry which is preliminary data.</text>
</comment>
<protein>
    <submittedName>
        <fullName evidence="2">Uncharacterized protein</fullName>
    </submittedName>
</protein>
<feature type="non-terminal residue" evidence="2">
    <location>
        <position position="312"/>
    </location>
</feature>
<name>A0A1Y2C1D2_9FUNG</name>
<organism evidence="2 3">
    <name type="scientific">Rhizoclosmatium globosum</name>
    <dbReference type="NCBI Taxonomy" id="329046"/>
    <lineage>
        <taxon>Eukaryota</taxon>
        <taxon>Fungi</taxon>
        <taxon>Fungi incertae sedis</taxon>
        <taxon>Chytridiomycota</taxon>
        <taxon>Chytridiomycota incertae sedis</taxon>
        <taxon>Chytridiomycetes</taxon>
        <taxon>Chytridiales</taxon>
        <taxon>Chytriomycetaceae</taxon>
        <taxon>Rhizoclosmatium</taxon>
    </lineage>
</organism>
<dbReference type="AlphaFoldDB" id="A0A1Y2C1D2"/>
<dbReference type="EMBL" id="MCGO01000034">
    <property type="protein sequence ID" value="ORY40829.1"/>
    <property type="molecule type" value="Genomic_DNA"/>
</dbReference>
<dbReference type="Proteomes" id="UP000193642">
    <property type="component" value="Unassembled WGS sequence"/>
</dbReference>
<evidence type="ECO:0000313" key="2">
    <source>
        <dbReference type="EMBL" id="ORY40829.1"/>
    </source>
</evidence>
<feature type="region of interest" description="Disordered" evidence="1">
    <location>
        <begin position="200"/>
        <end position="225"/>
    </location>
</feature>